<dbReference type="Proteomes" id="UP000198211">
    <property type="component" value="Unassembled WGS sequence"/>
</dbReference>
<protein>
    <submittedName>
        <fullName evidence="2">Uncharacterized protein</fullName>
    </submittedName>
</protein>
<accession>A0A225WKE0</accession>
<organism evidence="2 3">
    <name type="scientific">Phytophthora megakarya</name>
    <dbReference type="NCBI Taxonomy" id="4795"/>
    <lineage>
        <taxon>Eukaryota</taxon>
        <taxon>Sar</taxon>
        <taxon>Stramenopiles</taxon>
        <taxon>Oomycota</taxon>
        <taxon>Peronosporomycetes</taxon>
        <taxon>Peronosporales</taxon>
        <taxon>Peronosporaceae</taxon>
        <taxon>Phytophthora</taxon>
    </lineage>
</organism>
<sequence>MKARCRLLVDNPQPPVPKAQIGRLIELEQRNCKSDDVALFDLILEHAKVQQRFYRMSQVHAGMDDVEASKPERRPQKTHGANPGLPVTPSTTPTPSGNAAARTERQQTGAPPTDGGGTGPRIALLPPMLSVEKRCASIAKLKAGGVRSKAARCEDLELTTTAGLVVLRSVPCLVLAGDGDEFLLGHEVLKGLGIDVEQQFSQLANSPLLQDKVDEFPIGDAIPRPADTAEPTNPLDHCSILPSPMAYPKSTLKLTVVYYLFFQIFGAKELALIHRQMSNCFA</sequence>
<evidence type="ECO:0000313" key="3">
    <source>
        <dbReference type="Proteomes" id="UP000198211"/>
    </source>
</evidence>
<proteinExistence type="predicted"/>
<dbReference type="EMBL" id="NBNE01000641">
    <property type="protein sequence ID" value="OWZ18105.1"/>
    <property type="molecule type" value="Genomic_DNA"/>
</dbReference>
<feature type="region of interest" description="Disordered" evidence="1">
    <location>
        <begin position="64"/>
        <end position="123"/>
    </location>
</feature>
<comment type="caution">
    <text evidence="2">The sequence shown here is derived from an EMBL/GenBank/DDBJ whole genome shotgun (WGS) entry which is preliminary data.</text>
</comment>
<evidence type="ECO:0000256" key="1">
    <source>
        <dbReference type="SAM" id="MobiDB-lite"/>
    </source>
</evidence>
<gene>
    <name evidence="2" type="ORF">PHMEG_0007860</name>
</gene>
<reference evidence="3" key="1">
    <citation type="submission" date="2017-03" db="EMBL/GenBank/DDBJ databases">
        <title>Phytopthora megakarya and P. palmivora, two closely related causual agents of cacao black pod achieved similar genome size and gene model numbers by different mechanisms.</title>
        <authorList>
            <person name="Ali S."/>
            <person name="Shao J."/>
            <person name="Larry D.J."/>
            <person name="Kronmiller B."/>
            <person name="Shen D."/>
            <person name="Strem M.D."/>
            <person name="Melnick R.L."/>
            <person name="Guiltinan M.J."/>
            <person name="Tyler B.M."/>
            <person name="Meinhardt L.W."/>
            <person name="Bailey B.A."/>
        </authorList>
    </citation>
    <scope>NUCLEOTIDE SEQUENCE [LARGE SCALE GENOMIC DNA]</scope>
    <source>
        <strain evidence="3">zdho120</strain>
    </source>
</reference>
<feature type="compositionally biased region" description="Low complexity" evidence="1">
    <location>
        <begin position="87"/>
        <end position="96"/>
    </location>
</feature>
<evidence type="ECO:0000313" key="2">
    <source>
        <dbReference type="EMBL" id="OWZ18105.1"/>
    </source>
</evidence>
<name>A0A225WKE0_9STRA</name>
<keyword evidence="3" id="KW-1185">Reference proteome</keyword>
<dbReference type="AlphaFoldDB" id="A0A225WKE0"/>